<reference evidence="1 2" key="1">
    <citation type="submission" date="2022-07" db="EMBL/GenBank/DDBJ databases">
        <title>Two temperate virus in Haloterrigena jeotgali A29.</title>
        <authorList>
            <person name="Deng X."/>
        </authorList>
    </citation>
    <scope>NUCLEOTIDE SEQUENCE [LARGE SCALE GENOMIC DNA]</scope>
    <source>
        <strain evidence="1 2">A29</strain>
    </source>
</reference>
<dbReference type="GeneID" id="39861773"/>
<dbReference type="InterPro" id="IPR036388">
    <property type="entry name" value="WH-like_DNA-bd_sf"/>
</dbReference>
<gene>
    <name evidence="1" type="ORF">NP511_09100</name>
</gene>
<evidence type="ECO:0000313" key="1">
    <source>
        <dbReference type="EMBL" id="WMT09769.1"/>
    </source>
</evidence>
<dbReference type="Gene3D" id="1.10.10.10">
    <property type="entry name" value="Winged helix-like DNA-binding domain superfamily/Winged helix DNA-binding domain"/>
    <property type="match status" value="1"/>
</dbReference>
<dbReference type="Proteomes" id="UP001224926">
    <property type="component" value="Chromosome"/>
</dbReference>
<dbReference type="RefSeq" id="WP_049965439.1">
    <property type="nucleotide sequence ID" value="NZ_CP101873.1"/>
</dbReference>
<dbReference type="EMBL" id="CP101873">
    <property type="protein sequence ID" value="WMT09769.1"/>
    <property type="molecule type" value="Genomic_DNA"/>
</dbReference>
<dbReference type="InterPro" id="IPR036390">
    <property type="entry name" value="WH_DNA-bd_sf"/>
</dbReference>
<keyword evidence="2" id="KW-1185">Reference proteome</keyword>
<dbReference type="AlphaFoldDB" id="A0AAF0T7U3"/>
<dbReference type="GeneID" id="84214095"/>
<proteinExistence type="predicted"/>
<dbReference type="SUPFAM" id="SSF46785">
    <property type="entry name" value="Winged helix' DNA-binding domain"/>
    <property type="match status" value="1"/>
</dbReference>
<accession>A0AAF0T7U3</accession>
<name>A0AAF0T7U3_9EURY</name>
<protein>
    <submittedName>
        <fullName evidence="1">MarR family transcriptional regulator</fullName>
    </submittedName>
</protein>
<organism evidence="1 2">
    <name type="scientific">Natrinema thermotolerans</name>
    <dbReference type="NCBI Taxonomy" id="121872"/>
    <lineage>
        <taxon>Archaea</taxon>
        <taxon>Methanobacteriati</taxon>
        <taxon>Methanobacteriota</taxon>
        <taxon>Stenosarchaea group</taxon>
        <taxon>Halobacteria</taxon>
        <taxon>Halobacteriales</taxon>
        <taxon>Natrialbaceae</taxon>
        <taxon>Natrinema</taxon>
    </lineage>
</organism>
<sequence>METTTHSPRVDELPAELESAQSKLVYLYLEAAGEATATDLQQALGLRKLAILSVVGSLSSRGLLEETEAGYVTAAAATDPITA</sequence>
<evidence type="ECO:0000313" key="2">
    <source>
        <dbReference type="Proteomes" id="UP001224926"/>
    </source>
</evidence>